<name>A0A836C1N7_9CHLO</name>
<reference evidence="2" key="1">
    <citation type="journal article" date="2020" name="bioRxiv">
        <title>Comparative genomics of Chlamydomonas.</title>
        <authorList>
            <person name="Craig R.J."/>
            <person name="Hasan A.R."/>
            <person name="Ness R.W."/>
            <person name="Keightley P.D."/>
        </authorList>
    </citation>
    <scope>NUCLEOTIDE SEQUENCE</scope>
    <source>
        <strain evidence="2">CCAP 11/70</strain>
    </source>
</reference>
<sequence>MAGQAEAHGQSENITVFWPNRTGRSASSAYVKKDYPKLSPAQLQQRLIREKYYRVLPVDAAPAQLLQFEDCADGALDVEDVELRDGMRLAVVVNAAASTPAEEQLKAMTGWQQGRTAADEYKAAEWATERVAGDEAPSGRGVAIEVDGMAYSRERVVLVERKPLIALEHVKELALKAQNLKVLVQLGAANTGMLRDPATGQIKRLEVFLMADGWVVNPDEVAACSVSMQEYGIEPVLPTGSGYAAGAAAALRLRRRVAAGAGAANSAVRAGRGASGGLQPSARSAPAFAPAPRVTLGSQRPLVLACRPPHVRRLQAANGPKAEPVAEGSGGSGAEGSDGSEGSRREGSGSE</sequence>
<organism evidence="2 3">
    <name type="scientific">Edaphochlamys debaryana</name>
    <dbReference type="NCBI Taxonomy" id="47281"/>
    <lineage>
        <taxon>Eukaryota</taxon>
        <taxon>Viridiplantae</taxon>
        <taxon>Chlorophyta</taxon>
        <taxon>core chlorophytes</taxon>
        <taxon>Chlorophyceae</taxon>
        <taxon>CS clade</taxon>
        <taxon>Chlamydomonadales</taxon>
        <taxon>Chlamydomonadales incertae sedis</taxon>
        <taxon>Edaphochlamys</taxon>
    </lineage>
</organism>
<comment type="caution">
    <text evidence="2">The sequence shown here is derived from an EMBL/GenBank/DDBJ whole genome shotgun (WGS) entry which is preliminary data.</text>
</comment>
<evidence type="ECO:0000313" key="3">
    <source>
        <dbReference type="Proteomes" id="UP000612055"/>
    </source>
</evidence>
<feature type="region of interest" description="Disordered" evidence="1">
    <location>
        <begin position="313"/>
        <end position="351"/>
    </location>
</feature>
<gene>
    <name evidence="2" type="ORF">HYH03_004702</name>
</gene>
<evidence type="ECO:0000256" key="1">
    <source>
        <dbReference type="SAM" id="MobiDB-lite"/>
    </source>
</evidence>
<protein>
    <submittedName>
        <fullName evidence="2">Uncharacterized protein</fullName>
    </submittedName>
</protein>
<evidence type="ECO:0000313" key="2">
    <source>
        <dbReference type="EMBL" id="KAG2497111.1"/>
    </source>
</evidence>
<feature type="region of interest" description="Disordered" evidence="1">
    <location>
        <begin position="264"/>
        <end position="286"/>
    </location>
</feature>
<dbReference type="AlphaFoldDB" id="A0A836C1N7"/>
<accession>A0A836C1N7</accession>
<dbReference type="EMBL" id="JAEHOE010000015">
    <property type="protein sequence ID" value="KAG2497111.1"/>
    <property type="molecule type" value="Genomic_DNA"/>
</dbReference>
<proteinExistence type="predicted"/>
<dbReference type="Proteomes" id="UP000612055">
    <property type="component" value="Unassembled WGS sequence"/>
</dbReference>
<dbReference type="OrthoDB" id="544543at2759"/>
<keyword evidence="3" id="KW-1185">Reference proteome</keyword>
<feature type="compositionally biased region" description="Basic and acidic residues" evidence="1">
    <location>
        <begin position="341"/>
        <end position="351"/>
    </location>
</feature>